<evidence type="ECO:0000313" key="3">
    <source>
        <dbReference type="Proteomes" id="UP000290253"/>
    </source>
</evidence>
<feature type="transmembrane region" description="Helical" evidence="1">
    <location>
        <begin position="28"/>
        <end position="45"/>
    </location>
</feature>
<reference evidence="2 3" key="1">
    <citation type="journal article" date="2016" name="Int. J. Syst. Evol. Microbiol.">
        <title>Acidipila dinghuensis sp. nov., an acidobacterium isolated from forest soil.</title>
        <authorList>
            <person name="Jiang Y.W."/>
            <person name="Wang J."/>
            <person name="Chen M.H."/>
            <person name="Lv Y.Y."/>
            <person name="Qiu L.H."/>
        </authorList>
    </citation>
    <scope>NUCLEOTIDE SEQUENCE [LARGE SCALE GENOMIC DNA]</scope>
    <source>
        <strain evidence="2 3">DHOF10</strain>
    </source>
</reference>
<dbReference type="RefSeq" id="WP_129207061.1">
    <property type="nucleotide sequence ID" value="NZ_BMGU01000001.1"/>
</dbReference>
<organism evidence="2 3">
    <name type="scientific">Silvibacterium dinghuense</name>
    <dbReference type="NCBI Taxonomy" id="1560006"/>
    <lineage>
        <taxon>Bacteria</taxon>
        <taxon>Pseudomonadati</taxon>
        <taxon>Acidobacteriota</taxon>
        <taxon>Terriglobia</taxon>
        <taxon>Terriglobales</taxon>
        <taxon>Acidobacteriaceae</taxon>
        <taxon>Silvibacterium</taxon>
    </lineage>
</organism>
<protein>
    <submittedName>
        <fullName evidence="2">Uncharacterized protein</fullName>
    </submittedName>
</protein>
<accession>A0A4V1NVV9</accession>
<feature type="transmembrane region" description="Helical" evidence="1">
    <location>
        <begin position="51"/>
        <end position="70"/>
    </location>
</feature>
<dbReference type="Proteomes" id="UP000290253">
    <property type="component" value="Unassembled WGS sequence"/>
</dbReference>
<keyword evidence="1" id="KW-1133">Transmembrane helix</keyword>
<gene>
    <name evidence="2" type="ORF">ESZ00_05060</name>
</gene>
<dbReference type="AlphaFoldDB" id="A0A4V1NVV9"/>
<keyword evidence="1" id="KW-0472">Membrane</keyword>
<comment type="caution">
    <text evidence="2">The sequence shown here is derived from an EMBL/GenBank/DDBJ whole genome shotgun (WGS) entry which is preliminary data.</text>
</comment>
<evidence type="ECO:0000313" key="2">
    <source>
        <dbReference type="EMBL" id="RXS97282.1"/>
    </source>
</evidence>
<sequence>MRFLPQKTLKTIDTADEIQFLLVQRPSWLRYAIPLPFIALLVWQASGSFDLAALFGAGILALIAFASWIGSDRTLLQVTRELITAHGDLGQPPNEQVAFEPASLDAIGYSDGLAGRPSGLYATQGWTFHCLMPGLTEAECRQVVDAIYRKFPGIEIGGPRYHGLSLVN</sequence>
<evidence type="ECO:0000256" key="1">
    <source>
        <dbReference type="SAM" id="Phobius"/>
    </source>
</evidence>
<keyword evidence="1" id="KW-0812">Transmembrane</keyword>
<dbReference type="OrthoDB" id="121546at2"/>
<keyword evidence="3" id="KW-1185">Reference proteome</keyword>
<name>A0A4V1NVV9_9BACT</name>
<proteinExistence type="predicted"/>
<dbReference type="EMBL" id="SDMK01000001">
    <property type="protein sequence ID" value="RXS97282.1"/>
    <property type="molecule type" value="Genomic_DNA"/>
</dbReference>